<keyword evidence="2" id="KW-1185">Reference proteome</keyword>
<reference evidence="1 2" key="1">
    <citation type="submission" date="2021-06" db="EMBL/GenBank/DDBJ databases">
        <title>Caerostris extrusa draft genome.</title>
        <authorList>
            <person name="Kono N."/>
            <person name="Arakawa K."/>
        </authorList>
    </citation>
    <scope>NUCLEOTIDE SEQUENCE [LARGE SCALE GENOMIC DNA]</scope>
</reference>
<comment type="caution">
    <text evidence="1">The sequence shown here is derived from an EMBL/GenBank/DDBJ whole genome shotgun (WGS) entry which is preliminary data.</text>
</comment>
<dbReference type="EMBL" id="BPLR01021415">
    <property type="protein sequence ID" value="GIX89313.1"/>
    <property type="molecule type" value="Genomic_DNA"/>
</dbReference>
<evidence type="ECO:0000313" key="2">
    <source>
        <dbReference type="Proteomes" id="UP001054945"/>
    </source>
</evidence>
<proteinExistence type="predicted"/>
<sequence length="97" mass="11278">MELEFLFEERKERNEMKRNNRKSLEEICGCCWRCVNSGCGRGTCLKHVILLLPSLSPSPNLSRFHKSPLSYFFSFFLLHSLPIRIAIRIDKEGDCGK</sequence>
<evidence type="ECO:0000313" key="1">
    <source>
        <dbReference type="EMBL" id="GIX89313.1"/>
    </source>
</evidence>
<protein>
    <submittedName>
        <fullName evidence="1">Uncharacterized protein</fullName>
    </submittedName>
</protein>
<name>A0AAV4NZV5_CAEEX</name>
<accession>A0AAV4NZV5</accession>
<dbReference type="Proteomes" id="UP001054945">
    <property type="component" value="Unassembled WGS sequence"/>
</dbReference>
<gene>
    <name evidence="1" type="ORF">CEXT_137011</name>
</gene>
<dbReference type="AlphaFoldDB" id="A0AAV4NZV5"/>
<organism evidence="1 2">
    <name type="scientific">Caerostris extrusa</name>
    <name type="common">Bark spider</name>
    <name type="synonym">Caerostris bankana</name>
    <dbReference type="NCBI Taxonomy" id="172846"/>
    <lineage>
        <taxon>Eukaryota</taxon>
        <taxon>Metazoa</taxon>
        <taxon>Ecdysozoa</taxon>
        <taxon>Arthropoda</taxon>
        <taxon>Chelicerata</taxon>
        <taxon>Arachnida</taxon>
        <taxon>Araneae</taxon>
        <taxon>Araneomorphae</taxon>
        <taxon>Entelegynae</taxon>
        <taxon>Araneoidea</taxon>
        <taxon>Araneidae</taxon>
        <taxon>Caerostris</taxon>
    </lineage>
</organism>